<dbReference type="SUPFAM" id="SSF141072">
    <property type="entry name" value="CalX-like"/>
    <property type="match status" value="2"/>
</dbReference>
<evidence type="ECO:0000256" key="1">
    <source>
        <dbReference type="ARBA" id="ARBA00022729"/>
    </source>
</evidence>
<evidence type="ECO:0000313" key="7">
    <source>
        <dbReference type="Proteomes" id="UP000536179"/>
    </source>
</evidence>
<evidence type="ECO:0000313" key="6">
    <source>
        <dbReference type="EMBL" id="MBB3209455.1"/>
    </source>
</evidence>
<dbReference type="InterPro" id="IPR032812">
    <property type="entry name" value="SbsA_Ig"/>
</dbReference>
<sequence length="2904" mass="305841">MTFWKSQASAAGKSRSAQPIEGERPCSAETRRRRSRLLSDSSRRTGSWRRCRIETLETRQLLAAEVEPNDTIAQATLLPAGDLAEGVLSGATDVDYFQFNLAQGERFSLNPFNQNAPRFSSTLPPGLELFDDDGNLLATSHDGSDLGFVAPAAGTYYLGISSSNAFGTFVGDYGMQSQTGTGAINTEPEPNGPESEAPEIALGIPINGTLDGGGDIDHFSINTQPGDVVVVSFAGLPLQGPATELIDGFGNVITSDTTGKGLSATIRNGGTITLRLQRSDALDVLALEYNMVVNVLSDAFVAEETGSELSGAYEWQLDRPSGLNNWQQQVAGTIEDVDDVDVFRFEIDSLSTVNFRLALSGSDAVTGDGKSMTLYNQYGQFLADTHSNTLSTSRPDAFAPGVYYLAVSASSPIGVGAYGVLANFQYNFSPQRDATTHVFDFDDESTYFGFDRVAAYAVDEARPYYIGSFNAKYAPYDVNAVTEAPADGNERITQGIGDFGDFGAGGLGSSRGGQRSANGLAMTGATETSVGALSALSTNTVNHEFGHAAGLPHARDVQAFMSYVGRTEYLSTGSIFAFEGTDSRQPGSQVNNHRNYIDWNLQAGAQVIVEETRDSDGNEVAVSLDRYLQEMTIDHQVSQTIELEQRPVFVRAGDFDGDGGDDVVSLQQGSNQLHTYLSAADGTLGEAVVTEITSTFNFATEPISIGDFNNDGRDDVAIGMSSEAQVLILLAGAGGVLAAGTPLTTSGSNSATTTADLDGDGNLDIATTSFGGQLTVFLGDGDGTFGEAAEYTTVASPSSLDAGDYNGDGNLDLLVASNASASVSLHRNAGFGSFVRGDSVEITEFSTGIAVADFNNDTAADFAVVSGNGALLEIYQSFGNGEFGLLASESMTNEPHEISADDIDGDGAVDLLVGGWRYSASVLLGDNEGGFTRPVWTSGTNWNEYSIVAADLDGTGPKEFITADANNNALTVSTQSADNPQNDKVVVFASLEGVDDVDRYTFDPTGETVWDVDIDSAEFQMPLDAILTIRDGSGNVIARSDDAVDRQSGIVSVDPYIRLDFGGAGLIPAGPLTIEVTGRNGSSASYRMKLTPGSAMETDAPRVIGISPDNGAVLNTTNQILVLLDDIIDSDTINSDTVRVTNASGQRVSGSARVNSLAGTLVWTATLPLPVGTYTVTLDGIADFNGNTLDGEVAADFAFPLVSGNGTEGGAFTSTFTIASEDVTPVSVFSVNYSRDPYQRGQFTLGLTDQLSLSSVRSSAFTLHGAGGDLSFGTADDTFQPLDAVYDSIAMTRRAPLTLYTRGIPDSGLYRIEGRVTDGAGYTVNLSEEVAVTGTVPAAVLYQDAAGTQPGLVGSYVDASLRDVAAVEDWRETQTIAGTRVDESITFVNQGDFGSREEVGVTGGTDDNWENFSVQWDGYIAVPEDGVQLLTRSDDGSRVIVDIDGNGVFGNTAAEIADNGWGSGHGYVAGSPSAPLLAGTYAIRIQYEEASAGEAISLEWIRPTRAVDTLGLVHGPAIVGTSLASGTHRTDPGLDGGTTDRLDSFSVTFSGSIDPETLTTDNLRLRRSDDSLFFDPFDDIIEDADGIVQWNATTFTATLNFAEPLQAGFYLLEANGELGGIANTAGSLLDGEFLSSHIPGNTDAAIWTQTPSGDGIAGGTYRSTFSYSPPRLAVDVQDVLISENGGTGTVTVSRLFADTSEVVIVNLSSSDRTELTVPPNVTIPAGAESVTFIVNAIDDTLFDGTQKVTITARAAGIEPGDGEIGVTDYESLLMALADLSISERGGATELILNRIDASVEQTIYLSVDDTSEASISASVTFEEGQRTIRVPITALDDQILDGTQFVTITSSGVGLVDESIDLAVTDYETLAIELDSTSVVENGGTITGVLHRSDPNGNLTAQLFSDPSDAFTQQLTVTFLSGSTSSLPFELTARDNTVLDGSRSASIIASAGGYVSANTAIEILDYEPLSIVFDDPASPVEISEKDGVAVVRVRRTDSSGALEGTLSVDPSGGVSFASAVHFVDGDLLSTPIALNAIDDDFLTGTRMFVLTASAPDYVDATAEMAVSDYEELSTQLVRADGSAITDNTVLEDAETVFVRVSLPRAVTFENGPLDVAITTTSPQSVEIPASVKVLVGQSFVDVPVDPVDNEVVGGNRSFQIIADAIGYQSSEIGMTINEDDVPELTAELVFPVGQAGASQNTLPESNGAGTLVLTRNTISQVTVRLSTSPNEQLTWPTLVTFPRGHRRIEIPIATRDNGVVDGNRPFTLTVRATGHPTTEVTSTIIDDEVAGLVVLDEAGQTIAGQIRLTESAEGLDASSKTLGLTLASAPLSDVRLRVNAPARLGVEVNDSQATELTFTPFDWDVPQEVRVFALDDSRASGDESSVVSIEVIDSESDEHFRGVPPKQLEVVVVDNDRASILINETLGNTYASELGLPADSFSVTLGAQPTAPVTLTFDNSAIDSVEVSPNSLTFTPENWNIPQTVDVVTDLDFDADGHDIGLIYLDVSDSTLAYGYPDIGRRRLSVIHVDAELSDLHVRRVDDEFVLVDEVTGMTLITQPVSSSVFTTGLRGETITVDPDTGAETIALNTSGGDDHIMIGSPTRVTIDGSLGYDTLHLDIDGFEYSPATIPAFNADTFLAVKNIEEINTVGDGTQTLVIGSGAVQAMTDSRNILFLRVDATDVLDLGDEWSVDVPVLTEGVPAHQLTSNGATLRLAASAIWQNPLLAPDVNRSGGVSSLDPLLIINRLNQNGEGELPDALSGEFASGLTSDTMFYYDVSGDGIVSALDALQAINYLNAMDAGSAPASEPVDISPMVPVGMTTIVVSGLPTSETRSVVSELDSTETLWDESLAFVSQTSPSAHALDVASDVIATLPGEDGNDSESRDLLFGLEEEFATSIDAFDR</sequence>
<keyword evidence="7" id="KW-1185">Reference proteome</keyword>
<dbReference type="Gene3D" id="2.60.40.2030">
    <property type="match status" value="1"/>
</dbReference>
<dbReference type="Pfam" id="PF13517">
    <property type="entry name" value="FG-GAP_3"/>
    <property type="match status" value="3"/>
</dbReference>
<dbReference type="SUPFAM" id="SSF89260">
    <property type="entry name" value="Collagen-binding domain"/>
    <property type="match status" value="2"/>
</dbReference>
<dbReference type="SUPFAM" id="SSF56988">
    <property type="entry name" value="Anthrax protective antigen"/>
    <property type="match status" value="1"/>
</dbReference>
<feature type="domain" description="PA14" evidence="5">
    <location>
        <begin position="1347"/>
        <end position="1517"/>
    </location>
</feature>
<keyword evidence="3" id="KW-0106">Calcium</keyword>
<dbReference type="SUPFAM" id="SSF55486">
    <property type="entry name" value="Metalloproteases ('zincins'), catalytic domain"/>
    <property type="match status" value="1"/>
</dbReference>
<dbReference type="Gene3D" id="2.130.10.130">
    <property type="entry name" value="Integrin alpha, N-terminal"/>
    <property type="match status" value="1"/>
</dbReference>
<dbReference type="GO" id="GO:0007154">
    <property type="term" value="P:cell communication"/>
    <property type="evidence" value="ECO:0007669"/>
    <property type="project" value="InterPro"/>
</dbReference>
<dbReference type="EMBL" id="JACHXU010000024">
    <property type="protein sequence ID" value="MBB3209455.1"/>
    <property type="molecule type" value="Genomic_DNA"/>
</dbReference>
<dbReference type="Pfam" id="PF13205">
    <property type="entry name" value="Big_5"/>
    <property type="match status" value="1"/>
</dbReference>
<accession>A0A7W5H8U7</accession>
<evidence type="ECO:0000256" key="2">
    <source>
        <dbReference type="ARBA" id="ARBA00022737"/>
    </source>
</evidence>
<dbReference type="PROSITE" id="PS51820">
    <property type="entry name" value="PA14"/>
    <property type="match status" value="1"/>
</dbReference>
<dbReference type="PANTHER" id="PTHR46580">
    <property type="entry name" value="SENSOR KINASE-RELATED"/>
    <property type="match status" value="1"/>
</dbReference>
<dbReference type="InterPro" id="IPR037524">
    <property type="entry name" value="PA14/GLEYA"/>
</dbReference>
<name>A0A7W5H8U7_9BACT</name>
<dbReference type="Pfam" id="PF07691">
    <property type="entry name" value="PA14"/>
    <property type="match status" value="1"/>
</dbReference>
<keyword evidence="1" id="KW-0732">Signal</keyword>
<evidence type="ECO:0000256" key="4">
    <source>
        <dbReference type="SAM" id="MobiDB-lite"/>
    </source>
</evidence>
<dbReference type="InterPro" id="IPR038081">
    <property type="entry name" value="CalX-like_sf"/>
</dbReference>
<dbReference type="SUPFAM" id="SSF69318">
    <property type="entry name" value="Integrin alpha N-terminal domain"/>
    <property type="match status" value="1"/>
</dbReference>
<dbReference type="GO" id="GO:0016020">
    <property type="term" value="C:membrane"/>
    <property type="evidence" value="ECO:0007669"/>
    <property type="project" value="InterPro"/>
</dbReference>
<gene>
    <name evidence="6" type="ORF">FHS27_005295</name>
</gene>
<dbReference type="RefSeq" id="WP_184308092.1">
    <property type="nucleotide sequence ID" value="NZ_JACHXU010000024.1"/>
</dbReference>
<evidence type="ECO:0000256" key="3">
    <source>
        <dbReference type="ARBA" id="ARBA00022837"/>
    </source>
</evidence>
<dbReference type="SMART" id="SM00758">
    <property type="entry name" value="PA14"/>
    <property type="match status" value="1"/>
</dbReference>
<dbReference type="InterPro" id="IPR013517">
    <property type="entry name" value="FG-GAP"/>
</dbReference>
<reference evidence="6 7" key="1">
    <citation type="submission" date="2020-08" db="EMBL/GenBank/DDBJ databases">
        <title>Genomic Encyclopedia of Type Strains, Phase III (KMG-III): the genomes of soil and plant-associated and newly described type strains.</title>
        <authorList>
            <person name="Whitman W."/>
        </authorList>
    </citation>
    <scope>NUCLEOTIDE SEQUENCE [LARGE SCALE GENOMIC DNA]</scope>
    <source>
        <strain evidence="6 7">CECT 8075</strain>
    </source>
</reference>
<dbReference type="Pfam" id="PF00404">
    <property type="entry name" value="Dockerin_1"/>
    <property type="match status" value="1"/>
</dbReference>
<organism evidence="6 7">
    <name type="scientific">Aporhodopirellula rubra</name>
    <dbReference type="NCBI Taxonomy" id="980271"/>
    <lineage>
        <taxon>Bacteria</taxon>
        <taxon>Pseudomonadati</taxon>
        <taxon>Planctomycetota</taxon>
        <taxon>Planctomycetia</taxon>
        <taxon>Pirellulales</taxon>
        <taxon>Pirellulaceae</taxon>
        <taxon>Aporhodopirellula</taxon>
    </lineage>
</organism>
<dbReference type="GO" id="GO:0004553">
    <property type="term" value="F:hydrolase activity, hydrolyzing O-glycosyl compounds"/>
    <property type="evidence" value="ECO:0007669"/>
    <property type="project" value="InterPro"/>
</dbReference>
<protein>
    <recommendedName>
        <fullName evidence="5">PA14 domain-containing protein</fullName>
    </recommendedName>
</protein>
<dbReference type="InterPro" id="IPR011658">
    <property type="entry name" value="PA14_dom"/>
</dbReference>
<evidence type="ECO:0000259" key="5">
    <source>
        <dbReference type="PROSITE" id="PS51820"/>
    </source>
</evidence>
<proteinExistence type="predicted"/>
<feature type="region of interest" description="Disordered" evidence="4">
    <location>
        <begin position="1"/>
        <end position="41"/>
    </location>
</feature>
<feature type="compositionally biased region" description="Basic and acidic residues" evidence="4">
    <location>
        <begin position="21"/>
        <end position="30"/>
    </location>
</feature>
<dbReference type="InterPro" id="IPR002105">
    <property type="entry name" value="Dockerin_1_rpt"/>
</dbReference>
<keyword evidence="2" id="KW-0677">Repeat</keyword>
<dbReference type="Pfam" id="PF03160">
    <property type="entry name" value="Calx-beta"/>
    <property type="match status" value="4"/>
</dbReference>
<dbReference type="PANTHER" id="PTHR46580:SF2">
    <property type="entry name" value="MAM DOMAIN-CONTAINING PROTEIN"/>
    <property type="match status" value="1"/>
</dbReference>
<dbReference type="InterPro" id="IPR003644">
    <property type="entry name" value="Calx_beta"/>
</dbReference>
<dbReference type="Gene3D" id="2.60.120.380">
    <property type="match status" value="4"/>
</dbReference>
<dbReference type="GO" id="GO:0000272">
    <property type="term" value="P:polysaccharide catabolic process"/>
    <property type="evidence" value="ECO:0007669"/>
    <property type="project" value="InterPro"/>
</dbReference>
<dbReference type="InterPro" id="IPR028994">
    <property type="entry name" value="Integrin_alpha_N"/>
</dbReference>
<dbReference type="Gene3D" id="2.40.128.340">
    <property type="match status" value="1"/>
</dbReference>
<dbReference type="Proteomes" id="UP000536179">
    <property type="component" value="Unassembled WGS sequence"/>
</dbReference>
<comment type="caution">
    <text evidence="6">The sequence shown here is derived from an EMBL/GenBank/DDBJ whole genome shotgun (WGS) entry which is preliminary data.</text>
</comment>